<protein>
    <submittedName>
        <fullName evidence="2">Chemokine vCXCL13</fullName>
    </submittedName>
</protein>
<gene>
    <name evidence="2" type="primary">UL146J</name>
</gene>
<accession>G8XUJ2</accession>
<dbReference type="GO" id="GO:0008009">
    <property type="term" value="F:chemokine activity"/>
    <property type="evidence" value="ECO:0007669"/>
    <property type="project" value="InterPro"/>
</dbReference>
<dbReference type="EMBL" id="FJ483970">
    <property type="protein sequence ID" value="AEV80834.1"/>
    <property type="molecule type" value="Genomic_DNA"/>
</dbReference>
<evidence type="ECO:0000313" key="3">
    <source>
        <dbReference type="Proteomes" id="UP000113968"/>
    </source>
</evidence>
<dbReference type="KEGG" id="vg:11464200"/>
<dbReference type="Proteomes" id="UP000113968">
    <property type="component" value="Segment"/>
</dbReference>
<dbReference type="OrthoDB" id="39031at10239"/>
<dbReference type="RefSeq" id="YP_004940143.1">
    <property type="nucleotide sequence ID" value="NC_016447.1"/>
</dbReference>
<feature type="domain" description="Chemokine interleukin-8-like" evidence="1">
    <location>
        <begin position="23"/>
        <end position="89"/>
    </location>
</feature>
<dbReference type="Pfam" id="PF00048">
    <property type="entry name" value="IL8"/>
    <property type="match status" value="1"/>
</dbReference>
<dbReference type="GeneID" id="11464200"/>
<organism evidence="2 3">
    <name type="scientific">Aotine betaherpesvirus 1</name>
    <dbReference type="NCBI Taxonomy" id="50290"/>
    <lineage>
        <taxon>Viruses</taxon>
        <taxon>Duplodnaviria</taxon>
        <taxon>Heunggongvirae</taxon>
        <taxon>Peploviricota</taxon>
        <taxon>Herviviricetes</taxon>
        <taxon>Herpesvirales</taxon>
        <taxon>Orthoherpesviridae</taxon>
        <taxon>Betaherpesvirinae</taxon>
        <taxon>Cytomegalovirus</taxon>
        <taxon>Cytomegalovirus aotinebeta1</taxon>
    </lineage>
</organism>
<dbReference type="InterPro" id="IPR001811">
    <property type="entry name" value="Chemokine_IL8-like_dom"/>
</dbReference>
<keyword evidence="3" id="KW-1185">Reference proteome</keyword>
<dbReference type="SUPFAM" id="SSF54117">
    <property type="entry name" value="Interleukin 8-like chemokines"/>
    <property type="match status" value="1"/>
</dbReference>
<reference evidence="2" key="1">
    <citation type="submission" date="2011-12" db="EMBL/GenBank/DDBJ databases">
        <title>Comparative genomics of primate cytomegaloviruses.</title>
        <authorList>
            <person name="Davison A.J."/>
            <person name="Holton M."/>
            <person name="Dolan A."/>
            <person name="Dargan D.J."/>
            <person name="Gatherer D."/>
            <person name="Hayward G.S."/>
        </authorList>
    </citation>
    <scope>NUCLEOTIDE SEQUENCE [LARGE SCALE GENOMIC DNA]</scope>
    <source>
        <strain evidence="2">S34E</strain>
    </source>
</reference>
<name>G8XUJ2_9BETA</name>
<evidence type="ECO:0000313" key="2">
    <source>
        <dbReference type="EMBL" id="AEV80834.1"/>
    </source>
</evidence>
<dbReference type="Gene3D" id="2.40.50.40">
    <property type="match status" value="1"/>
</dbReference>
<dbReference type="SMART" id="SM00199">
    <property type="entry name" value="SCY"/>
    <property type="match status" value="1"/>
</dbReference>
<proteinExistence type="predicted"/>
<dbReference type="InterPro" id="IPR036048">
    <property type="entry name" value="Interleukin_8-like_sf"/>
</dbReference>
<sequence>MLLYRWKQMCTFAILLLTTANNADNCTCTRGKQIKRQQLQSIIKQVKLLQPINANNECKHRQVITTLLNNTVVCLDPDSNYVRGVLQKLLIHVKVKKGKIVVAERTKVDFPGWEVSKLFKKIKIIKKTGYTIKRLLPKPTVKPRAPRSIAKKTYSH</sequence>
<evidence type="ECO:0000259" key="1">
    <source>
        <dbReference type="SMART" id="SM00199"/>
    </source>
</evidence>
<dbReference type="GO" id="GO:0005576">
    <property type="term" value="C:extracellular region"/>
    <property type="evidence" value="ECO:0007669"/>
    <property type="project" value="InterPro"/>
</dbReference>
<dbReference type="GO" id="GO:0006955">
    <property type="term" value="P:immune response"/>
    <property type="evidence" value="ECO:0007669"/>
    <property type="project" value="InterPro"/>
</dbReference>